<accession>A0A1H1DTG8</accession>
<feature type="transmembrane region" description="Helical" evidence="2">
    <location>
        <begin position="127"/>
        <end position="143"/>
    </location>
</feature>
<feature type="transmembrane region" description="Helical" evidence="2">
    <location>
        <begin position="102"/>
        <end position="121"/>
    </location>
</feature>
<feature type="region of interest" description="Disordered" evidence="1">
    <location>
        <begin position="1"/>
        <end position="38"/>
    </location>
</feature>
<gene>
    <name evidence="3" type="ORF">SAMN04489764_2159</name>
</gene>
<evidence type="ECO:0000256" key="2">
    <source>
        <dbReference type="SAM" id="Phobius"/>
    </source>
</evidence>
<protein>
    <submittedName>
        <fullName evidence="3">Uncharacterized protein</fullName>
    </submittedName>
</protein>
<feature type="transmembrane region" description="Helical" evidence="2">
    <location>
        <begin position="363"/>
        <end position="383"/>
    </location>
</feature>
<name>A0A1H1DTG8_9ACTN</name>
<proteinExistence type="predicted"/>
<organism evidence="3 4">
    <name type="scientific">Thermostaphylospora chromogena</name>
    <dbReference type="NCBI Taxonomy" id="35622"/>
    <lineage>
        <taxon>Bacteria</taxon>
        <taxon>Bacillati</taxon>
        <taxon>Actinomycetota</taxon>
        <taxon>Actinomycetes</taxon>
        <taxon>Streptosporangiales</taxon>
        <taxon>Thermomonosporaceae</taxon>
        <taxon>Thermostaphylospora</taxon>
    </lineage>
</organism>
<keyword evidence="2" id="KW-0472">Membrane</keyword>
<dbReference type="STRING" id="35622.SAMN04489764_2159"/>
<dbReference type="EMBL" id="FNKK01000002">
    <property type="protein sequence ID" value="SDQ79703.1"/>
    <property type="molecule type" value="Genomic_DNA"/>
</dbReference>
<evidence type="ECO:0000256" key="1">
    <source>
        <dbReference type="SAM" id="MobiDB-lite"/>
    </source>
</evidence>
<feature type="transmembrane region" description="Helical" evidence="2">
    <location>
        <begin position="208"/>
        <end position="228"/>
    </location>
</feature>
<feature type="transmembrane region" description="Helical" evidence="2">
    <location>
        <begin position="299"/>
        <end position="321"/>
    </location>
</feature>
<feature type="transmembrane region" description="Helical" evidence="2">
    <location>
        <begin position="266"/>
        <end position="287"/>
    </location>
</feature>
<reference evidence="3 4" key="1">
    <citation type="submission" date="2016-10" db="EMBL/GenBank/DDBJ databases">
        <authorList>
            <person name="de Groot N.N."/>
        </authorList>
    </citation>
    <scope>NUCLEOTIDE SEQUENCE [LARGE SCALE GENOMIC DNA]</scope>
    <source>
        <strain evidence="3 4">DSM 43794</strain>
    </source>
</reference>
<evidence type="ECO:0000313" key="3">
    <source>
        <dbReference type="EMBL" id="SDQ79703.1"/>
    </source>
</evidence>
<feature type="transmembrane region" description="Helical" evidence="2">
    <location>
        <begin position="234"/>
        <end position="254"/>
    </location>
</feature>
<sequence length="402" mass="40986">MRVASGRTGNGRGRAVAPSAMTGSTGRRPEERSAAGPAVERLPLPAGAALSLAAGLYGGVARLADGVSAPSASAAQHGPLMVLGFLGTLISLERAVALRSRWAYLAPALAACGGLLAFTGVGEPSGRLALTAAAAWLVAIHLVPARRRPGWDTALQVGGSLAWYAGGMLWLTGRPPADLVPWFAAFLVLTIAGERLEPARIAFTGRLATGGLAVCGAVVLAGAAVSAWTGGAGWRITGIGMLATAGWLARYDIVRRTVRSTGLPRYTAVCLLAGYAWLAAAGALWAVHGRPEWSFAYDAALHALFIGFVISMVFGHAPVILPAVLRIRLPYHPVLYPPLVLLHAGLAVRVAGDAVGDTAARTAGGVLGGAAIVLFAGCTVAAARLTRPAAARRTGGDEEGTP</sequence>
<keyword evidence="2" id="KW-0812">Transmembrane</keyword>
<dbReference type="AlphaFoldDB" id="A0A1H1DTG8"/>
<feature type="transmembrane region" description="Helical" evidence="2">
    <location>
        <begin position="333"/>
        <end position="351"/>
    </location>
</feature>
<evidence type="ECO:0000313" key="4">
    <source>
        <dbReference type="Proteomes" id="UP000217103"/>
    </source>
</evidence>
<keyword evidence="4" id="KW-1185">Reference proteome</keyword>
<keyword evidence="2" id="KW-1133">Transmembrane helix</keyword>
<dbReference type="Proteomes" id="UP000217103">
    <property type="component" value="Unassembled WGS sequence"/>
</dbReference>